<evidence type="ECO:0000313" key="2">
    <source>
        <dbReference type="Proteomes" id="UP001187471"/>
    </source>
</evidence>
<protein>
    <submittedName>
        <fullName evidence="1">Uncharacterized protein</fullName>
    </submittedName>
</protein>
<proteinExistence type="predicted"/>
<dbReference type="EMBL" id="JAVXUO010000519">
    <property type="protein sequence ID" value="KAK2991448.1"/>
    <property type="molecule type" value="Genomic_DNA"/>
</dbReference>
<comment type="caution">
    <text evidence="1">The sequence shown here is derived from an EMBL/GenBank/DDBJ whole genome shotgun (WGS) entry which is preliminary data.</text>
</comment>
<keyword evidence="2" id="KW-1185">Reference proteome</keyword>
<reference evidence="1" key="1">
    <citation type="submission" date="2022-12" db="EMBL/GenBank/DDBJ databases">
        <title>Draft genome assemblies for two species of Escallonia (Escalloniales).</title>
        <authorList>
            <person name="Chanderbali A."/>
            <person name="Dervinis C."/>
            <person name="Anghel I."/>
            <person name="Soltis D."/>
            <person name="Soltis P."/>
            <person name="Zapata F."/>
        </authorList>
    </citation>
    <scope>NUCLEOTIDE SEQUENCE</scope>
    <source>
        <strain evidence="1">UCBG92.1500</strain>
        <tissue evidence="1">Leaf</tissue>
    </source>
</reference>
<dbReference type="Proteomes" id="UP001187471">
    <property type="component" value="Unassembled WGS sequence"/>
</dbReference>
<dbReference type="AlphaFoldDB" id="A0AA88RV69"/>
<name>A0AA88RV69_9ASTE</name>
<organism evidence="1 2">
    <name type="scientific">Escallonia rubra</name>
    <dbReference type="NCBI Taxonomy" id="112253"/>
    <lineage>
        <taxon>Eukaryota</taxon>
        <taxon>Viridiplantae</taxon>
        <taxon>Streptophyta</taxon>
        <taxon>Embryophyta</taxon>
        <taxon>Tracheophyta</taxon>
        <taxon>Spermatophyta</taxon>
        <taxon>Magnoliopsida</taxon>
        <taxon>eudicotyledons</taxon>
        <taxon>Gunneridae</taxon>
        <taxon>Pentapetalae</taxon>
        <taxon>asterids</taxon>
        <taxon>campanulids</taxon>
        <taxon>Escalloniales</taxon>
        <taxon>Escalloniaceae</taxon>
        <taxon>Escallonia</taxon>
    </lineage>
</organism>
<evidence type="ECO:0000313" key="1">
    <source>
        <dbReference type="EMBL" id="KAK2991448.1"/>
    </source>
</evidence>
<gene>
    <name evidence="1" type="ORF">RJ640_012056</name>
</gene>
<accession>A0AA88RV69</accession>
<sequence length="153" mass="16519">MEVEVIFKHIINGGGDRLSSGGGSEYGGCGVRERGIKWRNGEERHRCGGGGYGKSDKIKVALGFTRMVAEGVVMVQREEGKIGLLGCVCLYIEIQRMEYGGGLKADCCSIFTALGNDHILRFARFLRSCGARILSVIPGTHDDEAGPSRIDLP</sequence>